<dbReference type="InterPro" id="IPR011990">
    <property type="entry name" value="TPR-like_helical_dom_sf"/>
</dbReference>
<name>A0ABV3BTI4_9ACTN</name>
<dbReference type="InterPro" id="IPR002182">
    <property type="entry name" value="NB-ARC"/>
</dbReference>
<dbReference type="RefSeq" id="WP_359353619.1">
    <property type="nucleotide sequence ID" value="NZ_JBEYXV010000015.1"/>
</dbReference>
<accession>A0ABV3BTI4</accession>
<dbReference type="PANTHER" id="PTHR47691">
    <property type="entry name" value="REGULATOR-RELATED"/>
    <property type="match status" value="1"/>
</dbReference>
<dbReference type="InterPro" id="IPR027417">
    <property type="entry name" value="P-loop_NTPase"/>
</dbReference>
<dbReference type="PANTHER" id="PTHR47691:SF3">
    <property type="entry name" value="HTH-TYPE TRANSCRIPTIONAL REGULATOR RV0890C-RELATED"/>
    <property type="match status" value="1"/>
</dbReference>
<proteinExistence type="predicted"/>
<dbReference type="Proteomes" id="UP001551176">
    <property type="component" value="Unassembled WGS sequence"/>
</dbReference>
<dbReference type="EMBL" id="JBEYXV010000015">
    <property type="protein sequence ID" value="MEU6824323.1"/>
    <property type="molecule type" value="Genomic_DNA"/>
</dbReference>
<comment type="caution">
    <text evidence="2">The sequence shown here is derived from an EMBL/GenBank/DDBJ whole genome shotgun (WGS) entry which is preliminary data.</text>
</comment>
<evidence type="ECO:0000313" key="3">
    <source>
        <dbReference type="Proteomes" id="UP001551176"/>
    </source>
</evidence>
<sequence length="708" mass="75476">MTTQRRLSGNLPVETTELIGRRAELAQVRRLLGESRLVTLTGVGGVGKTRLSVRAAHEAQPSLRDGTWWVDLSALRRGALLAHAVAEALPLADQTTRPMIDVLAEYLADRELLLVLDTCEHLVDELGPVVEALLRAAPGLRILATSRRPLGIVPERLLTVAPLPVTDDDEADAVALLTARAAEAAPGFAASATDRADLVRLCRRLDGLPLAIELAAARLRDLSLAELTARLDDRFAVLGTTEEVVDEAEPPWHQALRTAIGWSHELCSPAERLLWARLSVFAGGFDAEAARRVCADARLPEDTIEGLLAGLAENSLLVAAPGGGPGPRLRMLDTIREFGAVWLRQLGEERTLRHRHRDHYRALAHRADAAWMGPEQIAWYERTVAEYANLRAALDFCLAEQDGHSALEMSGALWFLWVACGFAREGRHHLDRALALAPASGPVRAKGLWARGATAAVQGDVEAGPRLTAAMRTAAAQEADGTAPVDGTTAVAVAQLAGTSLMASGQLARAAETLDALPPSPPADGRYVAAWFMARNIRAFVHVHLGQSTEAAAVADQVRAECARRDETWSRAWGDYMRALAAMGLGRTEEAAALARTAVDGKRRLNDRVGIAMAVDLLASAAIASGHTEHAARLLGTAEQLWHTLGAPQASVAELVAARVACEKQARALIGDDAYTTAFRIGYDTAPDAAIAYALTPPTAAPPSGPAS</sequence>
<reference evidence="2 3" key="1">
    <citation type="submission" date="2024-06" db="EMBL/GenBank/DDBJ databases">
        <title>The Natural Products Discovery Center: Release of the First 8490 Sequenced Strains for Exploring Actinobacteria Biosynthetic Diversity.</title>
        <authorList>
            <person name="Kalkreuter E."/>
            <person name="Kautsar S.A."/>
            <person name="Yang D."/>
            <person name="Bader C.D."/>
            <person name="Teijaro C.N."/>
            <person name="Fluegel L."/>
            <person name="Davis C.M."/>
            <person name="Simpson J.R."/>
            <person name="Lauterbach L."/>
            <person name="Steele A.D."/>
            <person name="Gui C."/>
            <person name="Meng S."/>
            <person name="Li G."/>
            <person name="Viehrig K."/>
            <person name="Ye F."/>
            <person name="Su P."/>
            <person name="Kiefer A.F."/>
            <person name="Nichols A."/>
            <person name="Cepeda A.J."/>
            <person name="Yan W."/>
            <person name="Fan B."/>
            <person name="Jiang Y."/>
            <person name="Adhikari A."/>
            <person name="Zheng C.-J."/>
            <person name="Schuster L."/>
            <person name="Cowan T.M."/>
            <person name="Smanski M.J."/>
            <person name="Chevrette M.G."/>
            <person name="De Carvalho L.P.S."/>
            <person name="Shen B."/>
        </authorList>
    </citation>
    <scope>NUCLEOTIDE SEQUENCE [LARGE SCALE GENOMIC DNA]</scope>
    <source>
        <strain evidence="2 3">NPDC046838</strain>
    </source>
</reference>
<keyword evidence="3" id="KW-1185">Reference proteome</keyword>
<dbReference type="Gene3D" id="3.40.50.300">
    <property type="entry name" value="P-loop containing nucleotide triphosphate hydrolases"/>
    <property type="match status" value="1"/>
</dbReference>
<dbReference type="Pfam" id="PF00931">
    <property type="entry name" value="NB-ARC"/>
    <property type="match status" value="1"/>
</dbReference>
<protein>
    <submittedName>
        <fullName evidence="2">NB-ARC domain-containing protein</fullName>
    </submittedName>
</protein>
<organism evidence="2 3">
    <name type="scientific">Streptomyces atriruber</name>
    <dbReference type="NCBI Taxonomy" id="545121"/>
    <lineage>
        <taxon>Bacteria</taxon>
        <taxon>Bacillati</taxon>
        <taxon>Actinomycetota</taxon>
        <taxon>Actinomycetes</taxon>
        <taxon>Kitasatosporales</taxon>
        <taxon>Streptomycetaceae</taxon>
        <taxon>Streptomyces</taxon>
    </lineage>
</organism>
<evidence type="ECO:0000313" key="2">
    <source>
        <dbReference type="EMBL" id="MEU6824323.1"/>
    </source>
</evidence>
<feature type="domain" description="NB-ARC" evidence="1">
    <location>
        <begin position="31"/>
        <end position="147"/>
    </location>
</feature>
<dbReference type="PRINTS" id="PR00364">
    <property type="entry name" value="DISEASERSIST"/>
</dbReference>
<dbReference type="SUPFAM" id="SSF48452">
    <property type="entry name" value="TPR-like"/>
    <property type="match status" value="1"/>
</dbReference>
<dbReference type="SUPFAM" id="SSF52540">
    <property type="entry name" value="P-loop containing nucleoside triphosphate hydrolases"/>
    <property type="match status" value="1"/>
</dbReference>
<evidence type="ECO:0000259" key="1">
    <source>
        <dbReference type="Pfam" id="PF00931"/>
    </source>
</evidence>
<gene>
    <name evidence="2" type="ORF">ABZ921_27140</name>
</gene>